<evidence type="ECO:0000256" key="6">
    <source>
        <dbReference type="ARBA" id="ARBA00023196"/>
    </source>
</evidence>
<dbReference type="EMBL" id="JARMAB010000008">
    <property type="protein sequence ID" value="MED1202924.1"/>
    <property type="molecule type" value="Genomic_DNA"/>
</dbReference>
<reference evidence="9 10" key="1">
    <citation type="submission" date="2023-03" db="EMBL/GenBank/DDBJ databases">
        <title>Bacillus Genome Sequencing.</title>
        <authorList>
            <person name="Dunlap C."/>
        </authorList>
    </citation>
    <scope>NUCLEOTIDE SEQUENCE [LARGE SCALE GENOMIC DNA]</scope>
    <source>
        <strain evidence="9 10">B-23453</strain>
    </source>
</reference>
<comment type="function">
    <text evidence="8">This protein is part of the stalk that links CF(0) to CF(1). It either transmits conformational changes from CF(0) to CF(1) or is implicated in proton conduction.</text>
</comment>
<dbReference type="Gene3D" id="1.10.520.20">
    <property type="entry name" value="N-terminal domain of the delta subunit of the F1F0-ATP synthase"/>
    <property type="match status" value="1"/>
</dbReference>
<accession>A0ABU6ME40</accession>
<evidence type="ECO:0000256" key="8">
    <source>
        <dbReference type="HAMAP-Rule" id="MF_01416"/>
    </source>
</evidence>
<organism evidence="9 10">
    <name type="scientific">Heyndrickxia acidicola</name>
    <dbReference type="NCBI Taxonomy" id="209389"/>
    <lineage>
        <taxon>Bacteria</taxon>
        <taxon>Bacillati</taxon>
        <taxon>Bacillota</taxon>
        <taxon>Bacilli</taxon>
        <taxon>Bacillales</taxon>
        <taxon>Bacillaceae</taxon>
        <taxon>Heyndrickxia</taxon>
    </lineage>
</organism>
<evidence type="ECO:0000256" key="5">
    <source>
        <dbReference type="ARBA" id="ARBA00023136"/>
    </source>
</evidence>
<proteinExistence type="inferred from homology"/>
<name>A0ABU6ME40_9BACI</name>
<dbReference type="PANTHER" id="PTHR11910">
    <property type="entry name" value="ATP SYNTHASE DELTA CHAIN"/>
    <property type="match status" value="1"/>
</dbReference>
<evidence type="ECO:0000313" key="9">
    <source>
        <dbReference type="EMBL" id="MED1202924.1"/>
    </source>
</evidence>
<sequence length="178" mass="19717">MSNEAVAKRYALALFEIAKEQQMLQSFDNELRTIKKVVLDNPDLISLLKSPKLSTDQKKLIIKDVFNGTSVYVLNLLMLLTDRNRQAVIADVADAFIDLSNDEQGIAEASVYSVRPLTANESAVISSEFAKKVNKVSLNIENIVDPDLLGGLKVQIGNRIFDGSLQGKLNRLKRELIG</sequence>
<gene>
    <name evidence="8" type="primary">atpH</name>
    <name evidence="9" type="ORF">P4T90_07425</name>
</gene>
<evidence type="ECO:0000256" key="3">
    <source>
        <dbReference type="ARBA" id="ARBA00022781"/>
    </source>
</evidence>
<dbReference type="NCBIfam" id="TIGR01145">
    <property type="entry name" value="ATP_synt_delta"/>
    <property type="match status" value="1"/>
</dbReference>
<dbReference type="Proteomes" id="UP001341444">
    <property type="component" value="Unassembled WGS sequence"/>
</dbReference>
<dbReference type="InterPro" id="IPR000711">
    <property type="entry name" value="ATPase_OSCP/dsu"/>
</dbReference>
<comment type="similarity">
    <text evidence="8">Belongs to the ATPase delta chain family.</text>
</comment>
<keyword evidence="10" id="KW-1185">Reference proteome</keyword>
<comment type="subcellular location">
    <subcellularLocation>
        <location evidence="8">Cell membrane</location>
        <topology evidence="8">Peripheral membrane protein</topology>
    </subcellularLocation>
    <subcellularLocation>
        <location evidence="1">Membrane</location>
    </subcellularLocation>
</comment>
<keyword evidence="8" id="KW-1003">Cell membrane</keyword>
<keyword evidence="7 8" id="KW-0066">ATP synthesis</keyword>
<dbReference type="InterPro" id="IPR026015">
    <property type="entry name" value="ATP_synth_OSCP/delta_N_sf"/>
</dbReference>
<evidence type="ECO:0000256" key="2">
    <source>
        <dbReference type="ARBA" id="ARBA00022448"/>
    </source>
</evidence>
<keyword evidence="5 8" id="KW-0472">Membrane</keyword>
<evidence type="ECO:0000256" key="7">
    <source>
        <dbReference type="ARBA" id="ARBA00023310"/>
    </source>
</evidence>
<keyword evidence="6 8" id="KW-0139">CF(1)</keyword>
<keyword evidence="3 8" id="KW-0375">Hydrogen ion transport</keyword>
<keyword evidence="4 8" id="KW-0406">Ion transport</keyword>
<evidence type="ECO:0000256" key="4">
    <source>
        <dbReference type="ARBA" id="ARBA00023065"/>
    </source>
</evidence>
<dbReference type="HAMAP" id="MF_01416">
    <property type="entry name" value="ATP_synth_delta_bact"/>
    <property type="match status" value="1"/>
</dbReference>
<comment type="caution">
    <text evidence="9">The sequence shown here is derived from an EMBL/GenBank/DDBJ whole genome shotgun (WGS) entry which is preliminary data.</text>
</comment>
<dbReference type="Pfam" id="PF00213">
    <property type="entry name" value="OSCP"/>
    <property type="match status" value="1"/>
</dbReference>
<dbReference type="PRINTS" id="PR00125">
    <property type="entry name" value="ATPASEDELTA"/>
</dbReference>
<dbReference type="InterPro" id="IPR020781">
    <property type="entry name" value="ATPase_OSCP/d_CS"/>
</dbReference>
<evidence type="ECO:0000313" key="10">
    <source>
        <dbReference type="Proteomes" id="UP001341444"/>
    </source>
</evidence>
<comment type="function">
    <text evidence="8">F(1)F(0) ATP synthase produces ATP from ADP in the presence of a proton or sodium gradient. F-type ATPases consist of two structural domains, F(1) containing the extramembraneous catalytic core and F(0) containing the membrane proton channel, linked together by a central stalk and a peripheral stalk. During catalysis, ATP synthesis in the catalytic domain of F(1) is coupled via a rotary mechanism of the central stalk subunits to proton translocation.</text>
</comment>
<dbReference type="PROSITE" id="PS00389">
    <property type="entry name" value="ATPASE_DELTA"/>
    <property type="match status" value="1"/>
</dbReference>
<keyword evidence="2 8" id="KW-0813">Transport</keyword>
<evidence type="ECO:0000256" key="1">
    <source>
        <dbReference type="ARBA" id="ARBA00004370"/>
    </source>
</evidence>
<protein>
    <recommendedName>
        <fullName evidence="8">ATP synthase subunit delta</fullName>
    </recommendedName>
    <alternativeName>
        <fullName evidence="8">ATP synthase F(1) sector subunit delta</fullName>
    </alternativeName>
    <alternativeName>
        <fullName evidence="8">F-type ATPase subunit delta</fullName>
        <shortName evidence="8">F-ATPase subunit delta</shortName>
    </alternativeName>
</protein>
<dbReference type="SUPFAM" id="SSF47928">
    <property type="entry name" value="N-terminal domain of the delta subunit of the F1F0-ATP synthase"/>
    <property type="match status" value="1"/>
</dbReference>
<dbReference type="NCBIfam" id="NF004403">
    <property type="entry name" value="PRK05758.2-4"/>
    <property type="match status" value="1"/>
</dbReference>
<dbReference type="RefSeq" id="WP_066267366.1">
    <property type="nucleotide sequence ID" value="NZ_JARMAB010000008.1"/>
</dbReference>